<evidence type="ECO:0000256" key="4">
    <source>
        <dbReference type="ARBA" id="ARBA00023136"/>
    </source>
</evidence>
<reference evidence="7 8" key="1">
    <citation type="submission" date="2016-10" db="EMBL/GenBank/DDBJ databases">
        <authorList>
            <person name="Varghese N."/>
            <person name="Submissions S."/>
        </authorList>
    </citation>
    <scope>NUCLEOTIDE SEQUENCE [LARGE SCALE GENOMIC DNA]</scope>
    <source>
        <strain evidence="7 8">DSM 11449</strain>
    </source>
</reference>
<dbReference type="InterPro" id="IPR010652">
    <property type="entry name" value="DUF1232"/>
</dbReference>
<keyword evidence="4 5" id="KW-0472">Membrane</keyword>
<keyword evidence="2 5" id="KW-0812">Transmembrane</keyword>
<feature type="transmembrane region" description="Helical" evidence="5">
    <location>
        <begin position="12"/>
        <end position="29"/>
    </location>
</feature>
<evidence type="ECO:0000259" key="6">
    <source>
        <dbReference type="Pfam" id="PF06803"/>
    </source>
</evidence>
<dbReference type="Pfam" id="PF06803">
    <property type="entry name" value="DUF1232"/>
    <property type="match status" value="1"/>
</dbReference>
<evidence type="ECO:0000256" key="1">
    <source>
        <dbReference type="ARBA" id="ARBA00004127"/>
    </source>
</evidence>
<dbReference type="RefSeq" id="WP_016420615.1">
    <property type="nucleotide sequence ID" value="NZ_FNND01000003.1"/>
</dbReference>
<feature type="transmembrane region" description="Helical" evidence="5">
    <location>
        <begin position="73"/>
        <end position="97"/>
    </location>
</feature>
<keyword evidence="8" id="KW-1185">Reference proteome</keyword>
<dbReference type="EMBL" id="FNND01000003">
    <property type="protein sequence ID" value="SDW70733.1"/>
    <property type="molecule type" value="Genomic_DNA"/>
</dbReference>
<accession>A0A1H2VQX0</accession>
<dbReference type="OrthoDB" id="9800034at2"/>
<feature type="domain" description="DUF1232" evidence="6">
    <location>
        <begin position="13"/>
        <end position="46"/>
    </location>
</feature>
<comment type="caution">
    <text evidence="7">The sequence shown here is derived from an EMBL/GenBank/DDBJ whole genome shotgun (WGS) entry which is preliminary data.</text>
</comment>
<name>A0A1H2VQX0_9FLAO</name>
<dbReference type="GO" id="GO:0012505">
    <property type="term" value="C:endomembrane system"/>
    <property type="evidence" value="ECO:0007669"/>
    <property type="project" value="UniProtKB-SubCell"/>
</dbReference>
<dbReference type="GeneID" id="85016813"/>
<sequence length="99" mass="10890">MSTTVKQGHTADWVLMFLSIAYLLSPVDIVPDIPIVGWVDDFFIITIVGLNLLQGYASEGNSSLAQLLKFVKWAVIIFGVISILLILLLGTLIVKLFNN</sequence>
<protein>
    <recommendedName>
        <fullName evidence="6">DUF1232 domain-containing protein</fullName>
    </recommendedName>
</protein>
<evidence type="ECO:0000256" key="2">
    <source>
        <dbReference type="ARBA" id="ARBA00022692"/>
    </source>
</evidence>
<evidence type="ECO:0000256" key="3">
    <source>
        <dbReference type="ARBA" id="ARBA00022989"/>
    </source>
</evidence>
<evidence type="ECO:0000313" key="7">
    <source>
        <dbReference type="EMBL" id="SDW70733.1"/>
    </source>
</evidence>
<organism evidence="7 8">
    <name type="scientific">Capnocytophaga granulosa</name>
    <dbReference type="NCBI Taxonomy" id="45242"/>
    <lineage>
        <taxon>Bacteria</taxon>
        <taxon>Pseudomonadati</taxon>
        <taxon>Bacteroidota</taxon>
        <taxon>Flavobacteriia</taxon>
        <taxon>Flavobacteriales</taxon>
        <taxon>Flavobacteriaceae</taxon>
        <taxon>Capnocytophaga</taxon>
    </lineage>
</organism>
<keyword evidence="3 5" id="KW-1133">Transmembrane helix</keyword>
<evidence type="ECO:0000256" key="5">
    <source>
        <dbReference type="SAM" id="Phobius"/>
    </source>
</evidence>
<dbReference type="Proteomes" id="UP000182771">
    <property type="component" value="Unassembled WGS sequence"/>
</dbReference>
<comment type="subcellular location">
    <subcellularLocation>
        <location evidence="1">Endomembrane system</location>
        <topology evidence="1">Multi-pass membrane protein</topology>
    </subcellularLocation>
</comment>
<dbReference type="AlphaFoldDB" id="A0A1H2VQX0"/>
<evidence type="ECO:0000313" key="8">
    <source>
        <dbReference type="Proteomes" id="UP000182771"/>
    </source>
</evidence>
<proteinExistence type="predicted"/>
<gene>
    <name evidence="7" type="ORF">SAMN05444420_103260</name>
</gene>